<name>A0ACC1BGS5_9ROSI</name>
<reference evidence="2" key="1">
    <citation type="journal article" date="2023" name="G3 (Bethesda)">
        <title>Genome assembly and association tests identify interacting loci associated with vigor, precocity, and sex in interspecific pistachio rootstocks.</title>
        <authorList>
            <person name="Palmer W."/>
            <person name="Jacygrad E."/>
            <person name="Sagayaradj S."/>
            <person name="Cavanaugh K."/>
            <person name="Han R."/>
            <person name="Bertier L."/>
            <person name="Beede B."/>
            <person name="Kafkas S."/>
            <person name="Golino D."/>
            <person name="Preece J."/>
            <person name="Michelmore R."/>
        </authorList>
    </citation>
    <scope>NUCLEOTIDE SEQUENCE [LARGE SCALE GENOMIC DNA]</scope>
</reference>
<dbReference type="Proteomes" id="UP001164250">
    <property type="component" value="Chromosome 5"/>
</dbReference>
<evidence type="ECO:0000313" key="2">
    <source>
        <dbReference type="Proteomes" id="UP001164250"/>
    </source>
</evidence>
<organism evidence="1 2">
    <name type="scientific">Pistacia atlantica</name>
    <dbReference type="NCBI Taxonomy" id="434234"/>
    <lineage>
        <taxon>Eukaryota</taxon>
        <taxon>Viridiplantae</taxon>
        <taxon>Streptophyta</taxon>
        <taxon>Embryophyta</taxon>
        <taxon>Tracheophyta</taxon>
        <taxon>Spermatophyta</taxon>
        <taxon>Magnoliopsida</taxon>
        <taxon>eudicotyledons</taxon>
        <taxon>Gunneridae</taxon>
        <taxon>Pentapetalae</taxon>
        <taxon>rosids</taxon>
        <taxon>malvids</taxon>
        <taxon>Sapindales</taxon>
        <taxon>Anacardiaceae</taxon>
        <taxon>Pistacia</taxon>
    </lineage>
</organism>
<evidence type="ECO:0000313" key="1">
    <source>
        <dbReference type="EMBL" id="KAJ0098076.1"/>
    </source>
</evidence>
<proteinExistence type="predicted"/>
<dbReference type="EMBL" id="CM047901">
    <property type="protein sequence ID" value="KAJ0098076.1"/>
    <property type="molecule type" value="Genomic_DNA"/>
</dbReference>
<comment type="caution">
    <text evidence="1">The sequence shown here is derived from an EMBL/GenBank/DDBJ whole genome shotgun (WGS) entry which is preliminary data.</text>
</comment>
<protein>
    <submittedName>
        <fullName evidence="1">Uncharacterized protein</fullName>
    </submittedName>
</protein>
<keyword evidence="2" id="KW-1185">Reference proteome</keyword>
<accession>A0ACC1BGS5</accession>
<sequence length="58" mass="6662">MKPSLGQEAPYTIAEVHFILMVDVSKVAVQFYCFTVFMKVKAYADNFKWKGLPKSDEN</sequence>
<gene>
    <name evidence="1" type="ORF">Patl1_28504</name>
</gene>